<proteinExistence type="predicted"/>
<evidence type="ECO:0000313" key="3">
    <source>
        <dbReference type="Proteomes" id="UP000735302"/>
    </source>
</evidence>
<dbReference type="Proteomes" id="UP000735302">
    <property type="component" value="Unassembled WGS sequence"/>
</dbReference>
<reference evidence="2 3" key="1">
    <citation type="journal article" date="2021" name="Elife">
        <title>Chloroplast acquisition without the gene transfer in kleptoplastic sea slugs, Plakobranchus ocellatus.</title>
        <authorList>
            <person name="Maeda T."/>
            <person name="Takahashi S."/>
            <person name="Yoshida T."/>
            <person name="Shimamura S."/>
            <person name="Takaki Y."/>
            <person name="Nagai Y."/>
            <person name="Toyoda A."/>
            <person name="Suzuki Y."/>
            <person name="Arimoto A."/>
            <person name="Ishii H."/>
            <person name="Satoh N."/>
            <person name="Nishiyama T."/>
            <person name="Hasebe M."/>
            <person name="Maruyama T."/>
            <person name="Minagawa J."/>
            <person name="Obokata J."/>
            <person name="Shigenobu S."/>
        </authorList>
    </citation>
    <scope>NUCLEOTIDE SEQUENCE [LARGE SCALE GENOMIC DNA]</scope>
</reference>
<organism evidence="2 3">
    <name type="scientific">Plakobranchus ocellatus</name>
    <dbReference type="NCBI Taxonomy" id="259542"/>
    <lineage>
        <taxon>Eukaryota</taxon>
        <taxon>Metazoa</taxon>
        <taxon>Spiralia</taxon>
        <taxon>Lophotrochozoa</taxon>
        <taxon>Mollusca</taxon>
        <taxon>Gastropoda</taxon>
        <taxon>Heterobranchia</taxon>
        <taxon>Euthyneura</taxon>
        <taxon>Panpulmonata</taxon>
        <taxon>Sacoglossa</taxon>
        <taxon>Placobranchoidea</taxon>
        <taxon>Plakobranchidae</taxon>
        <taxon>Plakobranchus</taxon>
    </lineage>
</organism>
<evidence type="ECO:0000313" key="2">
    <source>
        <dbReference type="EMBL" id="GFO47459.1"/>
    </source>
</evidence>
<comment type="caution">
    <text evidence="2">The sequence shown here is derived from an EMBL/GenBank/DDBJ whole genome shotgun (WGS) entry which is preliminary data.</text>
</comment>
<name>A0AAV4DTX9_9GAST</name>
<evidence type="ECO:0000256" key="1">
    <source>
        <dbReference type="SAM" id="MobiDB-lite"/>
    </source>
</evidence>
<sequence>MSCRLKKSSIQYFLRADIKFSPVDEALCHHVQRSRIKAVQKALENAKRKAYAETPQGEADAERHAYLSRSDLKRKDEPFFKSAKKSKKHYASGVERHAYFGRPNLKRKSEPFFKSAKKLEKPFDHNCPIDDALCHHGRRSRIKAKQKALENAKRKTHGETPQAEADVERHA</sequence>
<accession>A0AAV4DTX9</accession>
<feature type="region of interest" description="Disordered" evidence="1">
    <location>
        <begin position="141"/>
        <end position="171"/>
    </location>
</feature>
<keyword evidence="3" id="KW-1185">Reference proteome</keyword>
<protein>
    <submittedName>
        <fullName evidence="2">Uncharacterized protein</fullName>
    </submittedName>
</protein>
<dbReference type="AlphaFoldDB" id="A0AAV4DTX9"/>
<dbReference type="EMBL" id="BLXT01008325">
    <property type="protein sequence ID" value="GFO47459.1"/>
    <property type="molecule type" value="Genomic_DNA"/>
</dbReference>
<gene>
    <name evidence="2" type="ORF">PoB_007396400</name>
</gene>